<protein>
    <submittedName>
        <fullName evidence="1">Uncharacterized protein</fullName>
    </submittedName>
</protein>
<comment type="caution">
    <text evidence="1">The sequence shown here is derived from an EMBL/GenBank/DDBJ whole genome shotgun (WGS) entry which is preliminary data.</text>
</comment>
<gene>
    <name evidence="1" type="ORF">GOMPHAMPRED_006368</name>
</gene>
<reference evidence="1" key="1">
    <citation type="submission" date="2021-03" db="EMBL/GenBank/DDBJ databases">
        <authorList>
            <person name="Tagirdzhanova G."/>
        </authorList>
    </citation>
    <scope>NUCLEOTIDE SEQUENCE</scope>
</reference>
<evidence type="ECO:0000313" key="1">
    <source>
        <dbReference type="EMBL" id="CAF9908968.1"/>
    </source>
</evidence>
<keyword evidence="2" id="KW-1185">Reference proteome</keyword>
<dbReference type="AlphaFoldDB" id="A0A8H3ER75"/>
<dbReference type="Proteomes" id="UP000664169">
    <property type="component" value="Unassembled WGS sequence"/>
</dbReference>
<sequence length="121" mass="13392">MVLATGAKASTKKQRRRAINLLCIDFIGQYLSSISRFSRWLSGFIMTEIHRIDLSKLPNPGDGGNSSKSMKQVCLEIQTYIDLNQGIVAFGLFMTSKDIFARPGKRDQTSSGLTAEVFEGI</sequence>
<proteinExistence type="predicted"/>
<evidence type="ECO:0000313" key="2">
    <source>
        <dbReference type="Proteomes" id="UP000664169"/>
    </source>
</evidence>
<name>A0A8H3ER75_9LECA</name>
<dbReference type="EMBL" id="CAJPDQ010000004">
    <property type="protein sequence ID" value="CAF9908968.1"/>
    <property type="molecule type" value="Genomic_DNA"/>
</dbReference>
<organism evidence="1 2">
    <name type="scientific">Gomphillus americanus</name>
    <dbReference type="NCBI Taxonomy" id="1940652"/>
    <lineage>
        <taxon>Eukaryota</taxon>
        <taxon>Fungi</taxon>
        <taxon>Dikarya</taxon>
        <taxon>Ascomycota</taxon>
        <taxon>Pezizomycotina</taxon>
        <taxon>Lecanoromycetes</taxon>
        <taxon>OSLEUM clade</taxon>
        <taxon>Ostropomycetidae</taxon>
        <taxon>Ostropales</taxon>
        <taxon>Graphidaceae</taxon>
        <taxon>Gomphilloideae</taxon>
        <taxon>Gomphillus</taxon>
    </lineage>
</organism>
<accession>A0A8H3ER75</accession>